<feature type="region of interest" description="Disordered" evidence="1">
    <location>
        <begin position="167"/>
        <end position="188"/>
    </location>
</feature>
<dbReference type="AlphaFoldDB" id="A0A9Q9HII7"/>
<dbReference type="Proteomes" id="UP001058713">
    <property type="component" value="Chromosome"/>
</dbReference>
<reference evidence="2" key="1">
    <citation type="submission" date="2021-08" db="EMBL/GenBank/DDBJ databases">
        <authorList>
            <person name="Nwanade C."/>
            <person name="Wang M."/>
            <person name="Masoudi A."/>
            <person name="Yu Z."/>
            <person name="Liu J."/>
        </authorList>
    </citation>
    <scope>NUCLEOTIDE SEQUENCE</scope>
    <source>
        <strain evidence="2">S122</strain>
    </source>
</reference>
<proteinExistence type="predicted"/>
<organism evidence="2 3">
    <name type="scientific">Leisingera caerulea</name>
    <name type="common">Phaeobacter caeruleus</name>
    <dbReference type="NCBI Taxonomy" id="506591"/>
    <lineage>
        <taxon>Bacteria</taxon>
        <taxon>Pseudomonadati</taxon>
        <taxon>Pseudomonadota</taxon>
        <taxon>Alphaproteobacteria</taxon>
        <taxon>Rhodobacterales</taxon>
        <taxon>Roseobacteraceae</taxon>
        <taxon>Leisingera</taxon>
    </lineage>
</organism>
<evidence type="ECO:0000313" key="3">
    <source>
        <dbReference type="Proteomes" id="UP001058713"/>
    </source>
</evidence>
<name>A0A9Q9HII7_LEICA</name>
<dbReference type="Pfam" id="PF14520">
    <property type="entry name" value="HHH_5"/>
    <property type="match status" value="1"/>
</dbReference>
<accession>A0A9Q9HII7</accession>
<protein>
    <submittedName>
        <fullName evidence="2">Helix-hairpin-helix domain-containing protein</fullName>
    </submittedName>
</protein>
<dbReference type="RefSeq" id="WP_259972363.1">
    <property type="nucleotide sequence ID" value="NZ_CP081070.1"/>
</dbReference>
<feature type="compositionally biased region" description="Low complexity" evidence="1">
    <location>
        <begin position="87"/>
        <end position="97"/>
    </location>
</feature>
<dbReference type="InterPro" id="IPR010995">
    <property type="entry name" value="DNA_repair_Rad51/TF_NusA_a-hlx"/>
</dbReference>
<dbReference type="EMBL" id="CP081070">
    <property type="protein sequence ID" value="UWQ55353.1"/>
    <property type="molecule type" value="Genomic_DNA"/>
</dbReference>
<feature type="compositionally biased region" description="Basic and acidic residues" evidence="1">
    <location>
        <begin position="99"/>
        <end position="119"/>
    </location>
</feature>
<feature type="region of interest" description="Disordered" evidence="1">
    <location>
        <begin position="58"/>
        <end position="127"/>
    </location>
</feature>
<dbReference type="Gene3D" id="1.10.150.20">
    <property type="entry name" value="5' to 3' exonuclease, C-terminal subdomain"/>
    <property type="match status" value="1"/>
</dbReference>
<evidence type="ECO:0000313" key="2">
    <source>
        <dbReference type="EMBL" id="UWQ55353.1"/>
    </source>
</evidence>
<dbReference type="GO" id="GO:0000166">
    <property type="term" value="F:nucleotide binding"/>
    <property type="evidence" value="ECO:0007669"/>
    <property type="project" value="InterPro"/>
</dbReference>
<dbReference type="SUPFAM" id="SSF47794">
    <property type="entry name" value="Rad51 N-terminal domain-like"/>
    <property type="match status" value="1"/>
</dbReference>
<feature type="compositionally biased region" description="Basic residues" evidence="1">
    <location>
        <begin position="179"/>
        <end position="188"/>
    </location>
</feature>
<sequence length="188" mass="19602">MTPIHKLRGVGPALAKVLQEHGVKTAEELAGVDEAKLRGIPGIGANRAAALRVLAREAADAKGAGDPGQAEAKPVNGNPARGKRDGQAAAPQAQPTQEEMDRKLAAAEAARKAAEEKAAKAKAKAAKAKRKAANLAEEFAAAKIKAKQKAKKMKAKAKKAIEKEKAKAQAILEGTASEKKKKKAKKSR</sequence>
<gene>
    <name evidence="2" type="ORF">K3721_07370</name>
</gene>
<evidence type="ECO:0000256" key="1">
    <source>
        <dbReference type="SAM" id="MobiDB-lite"/>
    </source>
</evidence>
<dbReference type="KEGG" id="lcae:K3721_07370"/>